<dbReference type="Proteomes" id="UP000638986">
    <property type="component" value="Unassembled WGS sequence"/>
</dbReference>
<dbReference type="Proteomes" id="UP000250443">
    <property type="component" value="Unassembled WGS sequence"/>
</dbReference>
<reference evidence="1 5" key="2">
    <citation type="submission" date="2020-10" db="EMBL/GenBank/DDBJ databases">
        <title>Genome sequences of Pseudomonas isolates.</title>
        <authorList>
            <person name="Wessels L."/>
            <person name="Reich F."/>
            <person name="Hammerl J."/>
        </authorList>
    </citation>
    <scope>NUCLEOTIDE SEQUENCE [LARGE SCALE GENOMIC DNA]</scope>
    <source>
        <strain evidence="1 5">20-MO00624-0</strain>
    </source>
</reference>
<organism evidence="3 4">
    <name type="scientific">Pseudomonas luteola</name>
    <dbReference type="NCBI Taxonomy" id="47886"/>
    <lineage>
        <taxon>Bacteria</taxon>
        <taxon>Pseudomonadati</taxon>
        <taxon>Pseudomonadota</taxon>
        <taxon>Gammaproteobacteria</taxon>
        <taxon>Pseudomonadales</taxon>
        <taxon>Pseudomonadaceae</taxon>
        <taxon>Pseudomonas</taxon>
    </lineage>
</organism>
<keyword evidence="5" id="KW-1185">Reference proteome</keyword>
<evidence type="ECO:0000313" key="2">
    <source>
        <dbReference type="EMBL" id="MBH3438473.1"/>
    </source>
</evidence>
<evidence type="ECO:0000313" key="1">
    <source>
        <dbReference type="EMBL" id="MBF8641298.1"/>
    </source>
</evidence>
<evidence type="ECO:0000313" key="6">
    <source>
        <dbReference type="Proteomes" id="UP000638986"/>
    </source>
</evidence>
<dbReference type="RefSeq" id="WP_010799047.1">
    <property type="nucleotide sequence ID" value="NZ_CP053064.1"/>
</dbReference>
<evidence type="ECO:0000313" key="4">
    <source>
        <dbReference type="Proteomes" id="UP000250443"/>
    </source>
</evidence>
<dbReference type="EMBL" id="JADMCD010000005">
    <property type="protein sequence ID" value="MBF8641298.1"/>
    <property type="molecule type" value="Genomic_DNA"/>
</dbReference>
<dbReference type="EMBL" id="JADTXM010000004">
    <property type="protein sequence ID" value="MBH3438473.1"/>
    <property type="molecule type" value="Genomic_DNA"/>
</dbReference>
<gene>
    <name evidence="2" type="ORF">I5Q09_07220</name>
    <name evidence="1" type="ORF">IRZ65_11445</name>
    <name evidence="3" type="ORF">NCTC11842_05381</name>
</gene>
<dbReference type="Proteomes" id="UP000626180">
    <property type="component" value="Unassembled WGS sequence"/>
</dbReference>
<accession>A0A2X2F6K6</accession>
<name>A0A2X2F6K6_PSELU</name>
<reference evidence="2 6" key="3">
    <citation type="submission" date="2020-11" db="EMBL/GenBank/DDBJ databases">
        <title>Enhanced detection system for hospital associated transmission using whole genome sequencing surveillance.</title>
        <authorList>
            <person name="Harrison L.H."/>
            <person name="Van Tyne D."/>
            <person name="Marsh J.W."/>
            <person name="Griffith M.P."/>
            <person name="Snyder D.J."/>
            <person name="Cooper V.S."/>
            <person name="Mustapha M."/>
        </authorList>
    </citation>
    <scope>NUCLEOTIDE SEQUENCE [LARGE SCALE GENOMIC DNA]</scope>
    <source>
        <strain evidence="2 6">PSB00013</strain>
    </source>
</reference>
<protein>
    <submittedName>
        <fullName evidence="3">Uncharacterized protein</fullName>
    </submittedName>
</protein>
<reference evidence="3 4" key="1">
    <citation type="submission" date="2018-06" db="EMBL/GenBank/DDBJ databases">
        <authorList>
            <consortium name="Pathogen Informatics"/>
            <person name="Doyle S."/>
        </authorList>
    </citation>
    <scope>NUCLEOTIDE SEQUENCE [LARGE SCALE GENOMIC DNA]</scope>
    <source>
        <strain evidence="3 4">NCTC11842</strain>
    </source>
</reference>
<evidence type="ECO:0000313" key="3">
    <source>
        <dbReference type="EMBL" id="SPZ16349.1"/>
    </source>
</evidence>
<dbReference type="AlphaFoldDB" id="A0A2X2F6K6"/>
<evidence type="ECO:0000313" key="5">
    <source>
        <dbReference type="Proteomes" id="UP000626180"/>
    </source>
</evidence>
<proteinExistence type="predicted"/>
<dbReference type="EMBL" id="UAUF01000015">
    <property type="protein sequence ID" value="SPZ16349.1"/>
    <property type="molecule type" value="Genomic_DNA"/>
</dbReference>
<sequence length="49" mass="5126">MLFALGTLLCLSGAGCLAFDPLDPMLQLEGLALIGLALLIVREGILELN</sequence>